<sequence>MTTPTLPAPQYVTLPDGRRLAYDEVRPDAPRGTVLFLTGLGGTRLAWLRQLPVLGRTYRALALDHRDVGHSDPYTADYAITDLADDAADALRALNAAPAFVVGISMGGAVAQHLALRHPDLVRGLVLLSTSGSFVRGERPTPEAQAALVPDFTLTPEDRARRMYAVLSGPGFVDAHPEVVAQIAALGELLPVRPDSFVRQYRAVGTHDALDDLHRLQVPTLILHGDADALIPHANAETLAERIPGARLETYPRVGHLAPIEVPDRLTSDLQTFLDTLTETPQ</sequence>
<dbReference type="EMBL" id="CP002454">
    <property type="protein sequence ID" value="ADV66867.1"/>
    <property type="molecule type" value="Genomic_DNA"/>
</dbReference>
<feature type="domain" description="AB hydrolase-1" evidence="1">
    <location>
        <begin position="33"/>
        <end position="261"/>
    </location>
</feature>
<dbReference type="STRING" id="709986.Deima_1216"/>
<dbReference type="SUPFAM" id="SSF53474">
    <property type="entry name" value="alpha/beta-Hydrolases"/>
    <property type="match status" value="1"/>
</dbReference>
<evidence type="ECO:0000259" key="1">
    <source>
        <dbReference type="Pfam" id="PF00561"/>
    </source>
</evidence>
<keyword evidence="3" id="KW-1185">Reference proteome</keyword>
<dbReference type="InterPro" id="IPR000073">
    <property type="entry name" value="AB_hydrolase_1"/>
</dbReference>
<evidence type="ECO:0000313" key="2">
    <source>
        <dbReference type="EMBL" id="ADV66867.1"/>
    </source>
</evidence>
<dbReference type="PANTHER" id="PTHR43433:SF5">
    <property type="entry name" value="AB HYDROLASE-1 DOMAIN-CONTAINING PROTEIN"/>
    <property type="match status" value="1"/>
</dbReference>
<gene>
    <name evidence="2" type="ordered locus">Deima_1216</name>
</gene>
<dbReference type="KEGG" id="dmr:Deima_1216"/>
<organism evidence="2 3">
    <name type="scientific">Deinococcus maricopensis (strain DSM 21211 / LMG 22137 / NRRL B-23946 / LB-34)</name>
    <dbReference type="NCBI Taxonomy" id="709986"/>
    <lineage>
        <taxon>Bacteria</taxon>
        <taxon>Thermotogati</taxon>
        <taxon>Deinococcota</taxon>
        <taxon>Deinococci</taxon>
        <taxon>Deinococcales</taxon>
        <taxon>Deinococcaceae</taxon>
        <taxon>Deinococcus</taxon>
    </lineage>
</organism>
<reference evidence="2 3" key="1">
    <citation type="journal article" date="2011" name="Stand. Genomic Sci.">
        <title>Complete genome sequence of Deinococcus maricopensis type strain (LB-34).</title>
        <authorList>
            <person name="Pukall R."/>
            <person name="Zeytun A."/>
            <person name="Lucas S."/>
            <person name="Lapidus A."/>
            <person name="Hammon N."/>
            <person name="Deshpande S."/>
            <person name="Nolan M."/>
            <person name="Cheng J.F."/>
            <person name="Pitluck S."/>
            <person name="Liolios K."/>
            <person name="Pagani I."/>
            <person name="Mikhailova N."/>
            <person name="Ivanova N."/>
            <person name="Mavromatis K."/>
            <person name="Pati A."/>
            <person name="Tapia R."/>
            <person name="Han C."/>
            <person name="Goodwin L."/>
            <person name="Chen A."/>
            <person name="Palaniappan K."/>
            <person name="Land M."/>
            <person name="Hauser L."/>
            <person name="Chang Y.J."/>
            <person name="Jeffries C.D."/>
            <person name="Brambilla E.M."/>
            <person name="Rohde M."/>
            <person name="Goker M."/>
            <person name="Detter J.C."/>
            <person name="Woyke T."/>
            <person name="Bristow J."/>
            <person name="Eisen J.A."/>
            <person name="Markowitz V."/>
            <person name="Hugenholtz P."/>
            <person name="Kyrpides N.C."/>
            <person name="Klenk H.P."/>
        </authorList>
    </citation>
    <scope>NUCLEOTIDE SEQUENCE [LARGE SCALE GENOMIC DNA]</scope>
    <source>
        <strain evidence="3">DSM 21211 / LMG 22137 / NRRL B-23946 / LB-34</strain>
    </source>
</reference>
<dbReference type="Gene3D" id="3.40.50.1820">
    <property type="entry name" value="alpha/beta hydrolase"/>
    <property type="match status" value="1"/>
</dbReference>
<accession>E8U728</accession>
<dbReference type="Pfam" id="PF00561">
    <property type="entry name" value="Abhydrolase_1"/>
    <property type="match status" value="1"/>
</dbReference>
<dbReference type="OrthoDB" id="9805423at2"/>
<protein>
    <submittedName>
        <fullName evidence="2">Alpha/beta hydrolase fold protein</fullName>
    </submittedName>
</protein>
<dbReference type="HOGENOM" id="CLU_020336_50_2_0"/>
<dbReference type="PANTHER" id="PTHR43433">
    <property type="entry name" value="HYDROLASE, ALPHA/BETA FOLD FAMILY PROTEIN"/>
    <property type="match status" value="1"/>
</dbReference>
<dbReference type="RefSeq" id="WP_013556372.1">
    <property type="nucleotide sequence ID" value="NC_014958.1"/>
</dbReference>
<dbReference type="PRINTS" id="PR00111">
    <property type="entry name" value="ABHYDROLASE"/>
</dbReference>
<evidence type="ECO:0000313" key="3">
    <source>
        <dbReference type="Proteomes" id="UP000008635"/>
    </source>
</evidence>
<keyword evidence="2" id="KW-0378">Hydrolase</keyword>
<dbReference type="InterPro" id="IPR050471">
    <property type="entry name" value="AB_hydrolase"/>
</dbReference>
<reference evidence="3" key="2">
    <citation type="submission" date="2011-01" db="EMBL/GenBank/DDBJ databases">
        <title>The complete genome of Deinococcus maricopensis DSM 21211.</title>
        <authorList>
            <consortium name="US DOE Joint Genome Institute (JGI-PGF)"/>
            <person name="Lucas S."/>
            <person name="Copeland A."/>
            <person name="Lapidus A."/>
            <person name="Goodwin L."/>
            <person name="Pitluck S."/>
            <person name="Kyrpides N."/>
            <person name="Mavromatis K."/>
            <person name="Pagani I."/>
            <person name="Ivanova N."/>
            <person name="Ovchinnikova G."/>
            <person name="Zeytun A."/>
            <person name="Detter J.C."/>
            <person name="Han C."/>
            <person name="Land M."/>
            <person name="Hauser L."/>
            <person name="Markowitz V."/>
            <person name="Cheng J.-F."/>
            <person name="Hugenholtz P."/>
            <person name="Woyke T."/>
            <person name="Wu D."/>
            <person name="Pukall R."/>
            <person name="Gehrich-Schroeter G."/>
            <person name="Brambilla E."/>
            <person name="Klenk H.-P."/>
            <person name="Eisen J.A."/>
        </authorList>
    </citation>
    <scope>NUCLEOTIDE SEQUENCE [LARGE SCALE GENOMIC DNA]</scope>
    <source>
        <strain evidence="3">DSM 21211 / LMG 22137 / NRRL B-23946 / LB-34</strain>
    </source>
</reference>
<dbReference type="eggNOG" id="COG2021">
    <property type="taxonomic scope" value="Bacteria"/>
</dbReference>
<dbReference type="AlphaFoldDB" id="E8U728"/>
<name>E8U728_DEIML</name>
<dbReference type="InterPro" id="IPR029058">
    <property type="entry name" value="AB_hydrolase_fold"/>
</dbReference>
<proteinExistence type="predicted"/>
<dbReference type="InterPro" id="IPR000639">
    <property type="entry name" value="Epox_hydrolase-like"/>
</dbReference>
<dbReference type="GO" id="GO:0016787">
    <property type="term" value="F:hydrolase activity"/>
    <property type="evidence" value="ECO:0007669"/>
    <property type="project" value="UniProtKB-KW"/>
</dbReference>
<dbReference type="Proteomes" id="UP000008635">
    <property type="component" value="Chromosome"/>
</dbReference>
<dbReference type="PRINTS" id="PR00412">
    <property type="entry name" value="EPOXHYDRLASE"/>
</dbReference>